<dbReference type="VEuPathDB" id="VectorBase:CSON007742"/>
<dbReference type="PANTHER" id="PTHR43757:SF15">
    <property type="entry name" value="PYRUVATE DEHYDROGENASE PHOSPHATASE REGULATORY SUBUNIT, MITOCHONDRIAL-LIKE"/>
    <property type="match status" value="1"/>
</dbReference>
<dbReference type="InterPro" id="IPR028896">
    <property type="entry name" value="GcvT/YgfZ/DmdA"/>
</dbReference>
<feature type="domain" description="GCVT N-terminal" evidence="1">
    <location>
        <begin position="7"/>
        <end position="163"/>
    </location>
</feature>
<dbReference type="Gene3D" id="3.30.70.1400">
    <property type="entry name" value="Aminomethyltransferase beta-barrel domains"/>
    <property type="match status" value="1"/>
</dbReference>
<sequence length="166" mass="18969">MSPIFPMLKTEGAVFGQTMGYERPFYFDKENTTDSSGLMINTKTFSKPAYFDLVAKEYECCRERVALLDYSSFTKIDIWGKDVVKTLQYLCSNDVDVPIGSIIHTGMQNIYGGYENDCSLARVSENYYMMIAPTIQQQRCKNWLNKHIPKDSQVNFSDVTVSTTLN</sequence>
<evidence type="ECO:0000313" key="2">
    <source>
        <dbReference type="EMBL" id="SSX34280.1"/>
    </source>
</evidence>
<evidence type="ECO:0000259" key="1">
    <source>
        <dbReference type="Pfam" id="PF01571"/>
    </source>
</evidence>
<dbReference type="PANTHER" id="PTHR43757">
    <property type="entry name" value="AMINOMETHYLTRANSFERASE"/>
    <property type="match status" value="1"/>
</dbReference>
<proteinExistence type="predicted"/>
<dbReference type="Pfam" id="PF01571">
    <property type="entry name" value="GCV_T"/>
    <property type="match status" value="1"/>
</dbReference>
<reference evidence="2" key="1">
    <citation type="submission" date="2018-07" db="EMBL/GenBank/DDBJ databases">
        <authorList>
            <person name="Quirk P.G."/>
            <person name="Krulwich T.A."/>
        </authorList>
    </citation>
    <scope>NUCLEOTIDE SEQUENCE</scope>
</reference>
<organism evidence="2">
    <name type="scientific">Culicoides sonorensis</name>
    <name type="common">Biting midge</name>
    <dbReference type="NCBI Taxonomy" id="179676"/>
    <lineage>
        <taxon>Eukaryota</taxon>
        <taxon>Metazoa</taxon>
        <taxon>Ecdysozoa</taxon>
        <taxon>Arthropoda</taxon>
        <taxon>Hexapoda</taxon>
        <taxon>Insecta</taxon>
        <taxon>Pterygota</taxon>
        <taxon>Neoptera</taxon>
        <taxon>Endopterygota</taxon>
        <taxon>Diptera</taxon>
        <taxon>Nematocera</taxon>
        <taxon>Chironomoidea</taxon>
        <taxon>Ceratopogonidae</taxon>
        <taxon>Ceratopogoninae</taxon>
        <taxon>Culicoides</taxon>
        <taxon>Monoculicoides</taxon>
    </lineage>
</organism>
<dbReference type="AlphaFoldDB" id="A0A336MVY1"/>
<dbReference type="InterPro" id="IPR027266">
    <property type="entry name" value="TrmE/GcvT-like"/>
</dbReference>
<gene>
    <name evidence="2" type="primary">CSON007742</name>
</gene>
<dbReference type="InterPro" id="IPR006222">
    <property type="entry name" value="GCVT_N"/>
</dbReference>
<dbReference type="Gene3D" id="3.30.1360.120">
    <property type="entry name" value="Probable tRNA modification gtpase trme, domain 1"/>
    <property type="match status" value="1"/>
</dbReference>
<dbReference type="SUPFAM" id="SSF103025">
    <property type="entry name" value="Folate-binding domain"/>
    <property type="match status" value="1"/>
</dbReference>
<dbReference type="EMBL" id="UFQT01002917">
    <property type="protein sequence ID" value="SSX34280.1"/>
    <property type="molecule type" value="Genomic_DNA"/>
</dbReference>
<dbReference type="GO" id="GO:0005739">
    <property type="term" value="C:mitochondrion"/>
    <property type="evidence" value="ECO:0007669"/>
    <property type="project" value="TreeGrafter"/>
</dbReference>
<dbReference type="FunFam" id="3.30.70.1400:FF:000003">
    <property type="entry name" value="Pyruvate dehydrogenase phosphatase regulatory subunit"/>
    <property type="match status" value="1"/>
</dbReference>
<protein>
    <submittedName>
        <fullName evidence="2">CSON007742 protein</fullName>
    </submittedName>
</protein>
<accession>A0A336MVY1</accession>
<name>A0A336MVY1_CULSO</name>